<dbReference type="Proteomes" id="UP000800036">
    <property type="component" value="Unassembled WGS sequence"/>
</dbReference>
<sequence length="237" mass="26663">MHLEYPDRDASSRFALWRNFFAISKRKVEINEDDMRILAEGAVDGRQMKSIIKQAQVLAARPKSDSLRLDSGVHGRADGRLTWLPRQKPCTPARCQAGIHHGRTPPAVVITMAEGCPLTSRARLRVPYGPRAPWLASLLWRCCLRARLAARPGYGTPPSGIGADLALTSQEGKGEMPPKRNLRRARVERVESIERDVINNAELQANAQQLVAMLREQRPENTNQVYLPKQAEFKSRR</sequence>
<organism evidence="1 2">
    <name type="scientific">Bimuria novae-zelandiae CBS 107.79</name>
    <dbReference type="NCBI Taxonomy" id="1447943"/>
    <lineage>
        <taxon>Eukaryota</taxon>
        <taxon>Fungi</taxon>
        <taxon>Dikarya</taxon>
        <taxon>Ascomycota</taxon>
        <taxon>Pezizomycotina</taxon>
        <taxon>Dothideomycetes</taxon>
        <taxon>Pleosporomycetidae</taxon>
        <taxon>Pleosporales</taxon>
        <taxon>Massarineae</taxon>
        <taxon>Didymosphaeriaceae</taxon>
        <taxon>Bimuria</taxon>
    </lineage>
</organism>
<evidence type="ECO:0000313" key="2">
    <source>
        <dbReference type="Proteomes" id="UP000800036"/>
    </source>
</evidence>
<dbReference type="AlphaFoldDB" id="A0A6A5VLT6"/>
<dbReference type="OrthoDB" id="5148997at2759"/>
<name>A0A6A5VLT6_9PLEO</name>
<proteinExistence type="predicted"/>
<accession>A0A6A5VLT6</accession>
<dbReference type="EMBL" id="ML976675">
    <property type="protein sequence ID" value="KAF1974377.1"/>
    <property type="molecule type" value="Genomic_DNA"/>
</dbReference>
<keyword evidence="2" id="KW-1185">Reference proteome</keyword>
<protein>
    <submittedName>
        <fullName evidence="1">Uncharacterized protein</fullName>
    </submittedName>
</protein>
<gene>
    <name evidence="1" type="ORF">BU23DRAFT_115896</name>
</gene>
<reference evidence="1" key="1">
    <citation type="journal article" date="2020" name="Stud. Mycol.">
        <title>101 Dothideomycetes genomes: a test case for predicting lifestyles and emergence of pathogens.</title>
        <authorList>
            <person name="Haridas S."/>
            <person name="Albert R."/>
            <person name="Binder M."/>
            <person name="Bloem J."/>
            <person name="Labutti K."/>
            <person name="Salamov A."/>
            <person name="Andreopoulos B."/>
            <person name="Baker S."/>
            <person name="Barry K."/>
            <person name="Bills G."/>
            <person name="Bluhm B."/>
            <person name="Cannon C."/>
            <person name="Castanera R."/>
            <person name="Culley D."/>
            <person name="Daum C."/>
            <person name="Ezra D."/>
            <person name="Gonzalez J."/>
            <person name="Henrissat B."/>
            <person name="Kuo A."/>
            <person name="Liang C."/>
            <person name="Lipzen A."/>
            <person name="Lutzoni F."/>
            <person name="Magnuson J."/>
            <person name="Mondo S."/>
            <person name="Nolan M."/>
            <person name="Ohm R."/>
            <person name="Pangilinan J."/>
            <person name="Park H.-J."/>
            <person name="Ramirez L."/>
            <person name="Alfaro M."/>
            <person name="Sun H."/>
            <person name="Tritt A."/>
            <person name="Yoshinaga Y."/>
            <person name="Zwiers L.-H."/>
            <person name="Turgeon B."/>
            <person name="Goodwin S."/>
            <person name="Spatafora J."/>
            <person name="Crous P."/>
            <person name="Grigoriev I."/>
        </authorList>
    </citation>
    <scope>NUCLEOTIDE SEQUENCE</scope>
    <source>
        <strain evidence="1">CBS 107.79</strain>
    </source>
</reference>
<evidence type="ECO:0000313" key="1">
    <source>
        <dbReference type="EMBL" id="KAF1974377.1"/>
    </source>
</evidence>